<evidence type="ECO:0000313" key="9">
    <source>
        <dbReference type="EMBL" id="KAK4146296.1"/>
    </source>
</evidence>
<dbReference type="CDD" id="cd01492">
    <property type="entry name" value="Aos1_SUMO"/>
    <property type="match status" value="1"/>
</dbReference>
<keyword evidence="10" id="KW-1185">Reference proteome</keyword>
<reference evidence="9" key="1">
    <citation type="journal article" date="2023" name="Mol. Phylogenet. Evol.">
        <title>Genome-scale phylogeny and comparative genomics of the fungal order Sordariales.</title>
        <authorList>
            <person name="Hensen N."/>
            <person name="Bonometti L."/>
            <person name="Westerberg I."/>
            <person name="Brannstrom I.O."/>
            <person name="Guillou S."/>
            <person name="Cros-Aarteil S."/>
            <person name="Calhoun S."/>
            <person name="Haridas S."/>
            <person name="Kuo A."/>
            <person name="Mondo S."/>
            <person name="Pangilinan J."/>
            <person name="Riley R."/>
            <person name="LaButti K."/>
            <person name="Andreopoulos B."/>
            <person name="Lipzen A."/>
            <person name="Chen C."/>
            <person name="Yan M."/>
            <person name="Daum C."/>
            <person name="Ng V."/>
            <person name="Clum A."/>
            <person name="Steindorff A."/>
            <person name="Ohm R.A."/>
            <person name="Martin F."/>
            <person name="Silar P."/>
            <person name="Natvig D.O."/>
            <person name="Lalanne C."/>
            <person name="Gautier V."/>
            <person name="Ament-Velasquez S.L."/>
            <person name="Kruys A."/>
            <person name="Hutchinson M.I."/>
            <person name="Powell A.J."/>
            <person name="Barry K."/>
            <person name="Miller A.N."/>
            <person name="Grigoriev I.V."/>
            <person name="Debuchy R."/>
            <person name="Gladieux P."/>
            <person name="Hiltunen Thoren M."/>
            <person name="Johannesson H."/>
        </authorList>
    </citation>
    <scope>NUCLEOTIDE SEQUENCE</scope>
    <source>
        <strain evidence="9">CBS 141.50</strain>
    </source>
</reference>
<dbReference type="PANTHER" id="PTHR10953:SF162">
    <property type="entry name" value="SUMO-ACTIVATING ENZYME SUBUNIT 1"/>
    <property type="match status" value="1"/>
</dbReference>
<evidence type="ECO:0000256" key="7">
    <source>
        <dbReference type="SAM" id="MobiDB-lite"/>
    </source>
</evidence>
<dbReference type="GO" id="GO:0016925">
    <property type="term" value="P:protein sumoylation"/>
    <property type="evidence" value="ECO:0007669"/>
    <property type="project" value="TreeGrafter"/>
</dbReference>
<dbReference type="InterPro" id="IPR000011">
    <property type="entry name" value="UBQ/SUMO-activ_enz_E1-like"/>
</dbReference>
<reference evidence="9" key="2">
    <citation type="submission" date="2023-05" db="EMBL/GenBank/DDBJ databases">
        <authorList>
            <consortium name="Lawrence Berkeley National Laboratory"/>
            <person name="Steindorff A."/>
            <person name="Hensen N."/>
            <person name="Bonometti L."/>
            <person name="Westerberg I."/>
            <person name="Brannstrom I.O."/>
            <person name="Guillou S."/>
            <person name="Cros-Aarteil S."/>
            <person name="Calhoun S."/>
            <person name="Haridas S."/>
            <person name="Kuo A."/>
            <person name="Mondo S."/>
            <person name="Pangilinan J."/>
            <person name="Riley R."/>
            <person name="Labutti K."/>
            <person name="Andreopoulos B."/>
            <person name="Lipzen A."/>
            <person name="Chen C."/>
            <person name="Yanf M."/>
            <person name="Daum C."/>
            <person name="Ng V."/>
            <person name="Clum A."/>
            <person name="Ohm R."/>
            <person name="Martin F."/>
            <person name="Silar P."/>
            <person name="Natvig D."/>
            <person name="Lalanne C."/>
            <person name="Gautier V."/>
            <person name="Ament-Velasquez S.L."/>
            <person name="Kruys A."/>
            <person name="Hutchinson M.I."/>
            <person name="Powell A.J."/>
            <person name="Barry K."/>
            <person name="Miller A.N."/>
            <person name="Grigoriev I.V."/>
            <person name="Debuchy R."/>
            <person name="Gladieux P."/>
            <person name="Thoren M.H."/>
            <person name="Johannesson H."/>
        </authorList>
    </citation>
    <scope>NUCLEOTIDE SEQUENCE</scope>
    <source>
        <strain evidence="9">CBS 141.50</strain>
    </source>
</reference>
<dbReference type="AlphaFoldDB" id="A0AAN6VA01"/>
<dbReference type="GO" id="GO:0031510">
    <property type="term" value="C:SUMO activating enzyme complex"/>
    <property type="evidence" value="ECO:0007669"/>
    <property type="project" value="TreeGrafter"/>
</dbReference>
<dbReference type="RefSeq" id="XP_062639667.1">
    <property type="nucleotide sequence ID" value="XM_062783017.1"/>
</dbReference>
<dbReference type="SUPFAM" id="SSF69572">
    <property type="entry name" value="Activating enzymes of the ubiquitin-like proteins"/>
    <property type="match status" value="1"/>
</dbReference>
<comment type="similarity">
    <text evidence="3">Belongs to the ubiquitin-activating E1 family.</text>
</comment>
<accession>A0AAN6VA01</accession>
<feature type="domain" description="THIF-type NAD/FAD binding fold" evidence="8">
    <location>
        <begin position="38"/>
        <end position="419"/>
    </location>
</feature>
<feature type="region of interest" description="Disordered" evidence="7">
    <location>
        <begin position="345"/>
        <end position="370"/>
    </location>
</feature>
<gene>
    <name evidence="9" type="ORF">C8A04DRAFT_35018</name>
</gene>
<protein>
    <recommendedName>
        <fullName evidence="6">Ubiquitin-like 1-activating enzyme E1A</fullName>
    </recommendedName>
</protein>
<dbReference type="PRINTS" id="PR01849">
    <property type="entry name" value="UBIQUITINACT"/>
</dbReference>
<comment type="caution">
    <text evidence="9">The sequence shown here is derived from an EMBL/GenBank/DDBJ whole genome shotgun (WGS) entry which is preliminary data.</text>
</comment>
<name>A0AAN6VA01_9PEZI</name>
<comment type="pathway">
    <text evidence="2">Protein modification; protein sumoylation.</text>
</comment>
<comment type="subcellular location">
    <subcellularLocation>
        <location evidence="1">Nucleus</location>
    </subcellularLocation>
</comment>
<sequence>MDPPNPQFSDLATASAPDADHTSAAPPNTISADEIALYDRQIRLWGMKAQEKIRSANILLITMKALANEIAKNLVLAGIGSLTILDPDAVTPADLGAQFLLSEETTPLGTNRAAAASAALQRLNPRVRIHVDTVPVQLKPPSFFAPFDIVIATDLDSPTLNIINTATRLHNRPFYAANSHGLYGFLFADLIEHTFSITRARSNVPTPLGPEPRSRTCSVLAVHPKPGEEDRTEIVTKRELYSTWYLASGASQLPADILRSNRRRRVVTPLLSCFRALWEFSSLQSDPATALPGTPSPPASTLPHTDNKAHLALFTRLCGEQHKALGLPAETLRSELLRSFLQHVSSSSNHHNHGNNNSNGLTPTGATTATSTSELAPVAAVLGGQLAQDVINVLGGTQPPLQNFVIFDGDAMDGPMFALHPEGELGKGLLVSAVPVDSVDSAGGSGVVGV</sequence>
<dbReference type="InterPro" id="IPR000594">
    <property type="entry name" value="ThiF_NAD_FAD-bd"/>
</dbReference>
<feature type="region of interest" description="Disordered" evidence="7">
    <location>
        <begin position="1"/>
        <end position="27"/>
    </location>
</feature>
<keyword evidence="4" id="KW-0833">Ubl conjugation pathway</keyword>
<dbReference type="GO" id="GO:0019948">
    <property type="term" value="F:SUMO activating enzyme activity"/>
    <property type="evidence" value="ECO:0007669"/>
    <property type="project" value="TreeGrafter"/>
</dbReference>
<dbReference type="PANTHER" id="PTHR10953">
    <property type="entry name" value="UBIQUITIN-ACTIVATING ENZYME E1"/>
    <property type="match status" value="1"/>
</dbReference>
<keyword evidence="5" id="KW-0539">Nucleus</keyword>
<evidence type="ECO:0000313" key="10">
    <source>
        <dbReference type="Proteomes" id="UP001302676"/>
    </source>
</evidence>
<dbReference type="GeneID" id="87819630"/>
<organism evidence="9 10">
    <name type="scientific">Dichotomopilus funicola</name>
    <dbReference type="NCBI Taxonomy" id="1934379"/>
    <lineage>
        <taxon>Eukaryota</taxon>
        <taxon>Fungi</taxon>
        <taxon>Dikarya</taxon>
        <taxon>Ascomycota</taxon>
        <taxon>Pezizomycotina</taxon>
        <taxon>Sordariomycetes</taxon>
        <taxon>Sordariomycetidae</taxon>
        <taxon>Sordariales</taxon>
        <taxon>Chaetomiaceae</taxon>
        <taxon>Dichotomopilus</taxon>
    </lineage>
</organism>
<evidence type="ECO:0000256" key="1">
    <source>
        <dbReference type="ARBA" id="ARBA00004123"/>
    </source>
</evidence>
<dbReference type="Gene3D" id="3.40.50.720">
    <property type="entry name" value="NAD(P)-binding Rossmann-like Domain"/>
    <property type="match status" value="1"/>
</dbReference>
<dbReference type="Pfam" id="PF00899">
    <property type="entry name" value="ThiF"/>
    <property type="match status" value="1"/>
</dbReference>
<evidence type="ECO:0000259" key="8">
    <source>
        <dbReference type="Pfam" id="PF00899"/>
    </source>
</evidence>
<dbReference type="EMBL" id="MU853562">
    <property type="protein sequence ID" value="KAK4146296.1"/>
    <property type="molecule type" value="Genomic_DNA"/>
</dbReference>
<evidence type="ECO:0000256" key="5">
    <source>
        <dbReference type="ARBA" id="ARBA00023242"/>
    </source>
</evidence>
<evidence type="ECO:0000256" key="4">
    <source>
        <dbReference type="ARBA" id="ARBA00022786"/>
    </source>
</evidence>
<dbReference type="GO" id="GO:0005737">
    <property type="term" value="C:cytoplasm"/>
    <property type="evidence" value="ECO:0007669"/>
    <property type="project" value="TreeGrafter"/>
</dbReference>
<evidence type="ECO:0000256" key="6">
    <source>
        <dbReference type="ARBA" id="ARBA00044354"/>
    </source>
</evidence>
<dbReference type="InterPro" id="IPR045886">
    <property type="entry name" value="ThiF/MoeB/HesA"/>
</dbReference>
<evidence type="ECO:0000256" key="3">
    <source>
        <dbReference type="ARBA" id="ARBA00005673"/>
    </source>
</evidence>
<evidence type="ECO:0000256" key="2">
    <source>
        <dbReference type="ARBA" id="ARBA00004718"/>
    </source>
</evidence>
<dbReference type="Proteomes" id="UP001302676">
    <property type="component" value="Unassembled WGS sequence"/>
</dbReference>
<proteinExistence type="inferred from homology"/>
<dbReference type="InterPro" id="IPR035985">
    <property type="entry name" value="Ubiquitin-activating_enz"/>
</dbReference>